<accession>A0A2K1K6T5</accession>
<sequence>MDNEKCPCFRRKEERRLLQMRKFHPFGKNPTSIS</sequence>
<organism evidence="1">
    <name type="scientific">Physcomitrium patens</name>
    <name type="common">Spreading-leaved earth moss</name>
    <name type="synonym">Physcomitrella patens</name>
    <dbReference type="NCBI Taxonomy" id="3218"/>
    <lineage>
        <taxon>Eukaryota</taxon>
        <taxon>Viridiplantae</taxon>
        <taxon>Streptophyta</taxon>
        <taxon>Embryophyta</taxon>
        <taxon>Bryophyta</taxon>
        <taxon>Bryophytina</taxon>
        <taxon>Bryopsida</taxon>
        <taxon>Funariidae</taxon>
        <taxon>Funariales</taxon>
        <taxon>Funariaceae</taxon>
        <taxon>Physcomitrium</taxon>
    </lineage>
</organism>
<name>A0A2K1K6T5_PHYPA</name>
<reference evidence="2" key="3">
    <citation type="submission" date="2020-12" db="UniProtKB">
        <authorList>
            <consortium name="EnsemblPlants"/>
        </authorList>
    </citation>
    <scope>IDENTIFICATION</scope>
</reference>
<dbReference type="EnsemblPlants" id="Pp3c8_11530V3.1">
    <property type="protein sequence ID" value="Pp3c8_11530V3.1"/>
    <property type="gene ID" value="Pp3c8_11530"/>
</dbReference>
<evidence type="ECO:0000313" key="2">
    <source>
        <dbReference type="EnsemblPlants" id="Pp3c8_11530V3.1"/>
    </source>
</evidence>
<proteinExistence type="predicted"/>
<protein>
    <submittedName>
        <fullName evidence="1 2">Uncharacterized protein</fullName>
    </submittedName>
</protein>
<dbReference type="InParanoid" id="A0A2K1K6T5"/>
<evidence type="ECO:0000313" key="1">
    <source>
        <dbReference type="EMBL" id="PNR49493.1"/>
    </source>
</evidence>
<keyword evidence="3" id="KW-1185">Reference proteome</keyword>
<evidence type="ECO:0000313" key="3">
    <source>
        <dbReference type="Proteomes" id="UP000006727"/>
    </source>
</evidence>
<reference evidence="1 3" key="1">
    <citation type="journal article" date="2008" name="Science">
        <title>The Physcomitrella genome reveals evolutionary insights into the conquest of land by plants.</title>
        <authorList>
            <person name="Rensing S."/>
            <person name="Lang D."/>
            <person name="Zimmer A."/>
            <person name="Terry A."/>
            <person name="Salamov A."/>
            <person name="Shapiro H."/>
            <person name="Nishiyama T."/>
            <person name="Perroud P.-F."/>
            <person name="Lindquist E."/>
            <person name="Kamisugi Y."/>
            <person name="Tanahashi T."/>
            <person name="Sakakibara K."/>
            <person name="Fujita T."/>
            <person name="Oishi K."/>
            <person name="Shin-I T."/>
            <person name="Kuroki Y."/>
            <person name="Toyoda A."/>
            <person name="Suzuki Y."/>
            <person name="Hashimoto A."/>
            <person name="Yamaguchi K."/>
            <person name="Sugano A."/>
            <person name="Kohara Y."/>
            <person name="Fujiyama A."/>
            <person name="Anterola A."/>
            <person name="Aoki S."/>
            <person name="Ashton N."/>
            <person name="Barbazuk W.B."/>
            <person name="Barker E."/>
            <person name="Bennetzen J."/>
            <person name="Bezanilla M."/>
            <person name="Blankenship R."/>
            <person name="Cho S.H."/>
            <person name="Dutcher S."/>
            <person name="Estelle M."/>
            <person name="Fawcett J.A."/>
            <person name="Gundlach H."/>
            <person name="Hanada K."/>
            <person name="Heyl A."/>
            <person name="Hicks K.A."/>
            <person name="Hugh J."/>
            <person name="Lohr M."/>
            <person name="Mayer K."/>
            <person name="Melkozernov A."/>
            <person name="Murata T."/>
            <person name="Nelson D."/>
            <person name="Pils B."/>
            <person name="Prigge M."/>
            <person name="Reiss B."/>
            <person name="Renner T."/>
            <person name="Rombauts S."/>
            <person name="Rushton P."/>
            <person name="Sanderfoot A."/>
            <person name="Schween G."/>
            <person name="Shiu S.-H."/>
            <person name="Stueber K."/>
            <person name="Theodoulou F.L."/>
            <person name="Tu H."/>
            <person name="Van de Peer Y."/>
            <person name="Verrier P.J."/>
            <person name="Waters E."/>
            <person name="Wood A."/>
            <person name="Yang L."/>
            <person name="Cove D."/>
            <person name="Cuming A."/>
            <person name="Hasebe M."/>
            <person name="Lucas S."/>
            <person name="Mishler D.B."/>
            <person name="Reski R."/>
            <person name="Grigoriev I."/>
            <person name="Quatrano R.S."/>
            <person name="Boore J.L."/>
        </authorList>
    </citation>
    <scope>NUCLEOTIDE SEQUENCE [LARGE SCALE GENOMIC DNA]</scope>
    <source>
        <strain evidence="2 3">cv. Gransden 2004</strain>
    </source>
</reference>
<dbReference type="EMBL" id="ABEU02000008">
    <property type="protein sequence ID" value="PNR49493.1"/>
    <property type="molecule type" value="Genomic_DNA"/>
</dbReference>
<dbReference type="Gramene" id="Pp3c8_11530V3.1">
    <property type="protein sequence ID" value="Pp3c8_11530V3.1"/>
    <property type="gene ID" value="Pp3c8_11530"/>
</dbReference>
<dbReference type="AlphaFoldDB" id="A0A2K1K6T5"/>
<dbReference type="Proteomes" id="UP000006727">
    <property type="component" value="Chromosome 8"/>
</dbReference>
<gene>
    <name evidence="1" type="ORF">PHYPA_011389</name>
</gene>
<reference evidence="1 3" key="2">
    <citation type="journal article" date="2018" name="Plant J.">
        <title>The Physcomitrella patens chromosome-scale assembly reveals moss genome structure and evolution.</title>
        <authorList>
            <person name="Lang D."/>
            <person name="Ullrich K.K."/>
            <person name="Murat F."/>
            <person name="Fuchs J."/>
            <person name="Jenkins J."/>
            <person name="Haas F.B."/>
            <person name="Piednoel M."/>
            <person name="Gundlach H."/>
            <person name="Van Bel M."/>
            <person name="Meyberg R."/>
            <person name="Vives C."/>
            <person name="Morata J."/>
            <person name="Symeonidi A."/>
            <person name="Hiss M."/>
            <person name="Muchero W."/>
            <person name="Kamisugi Y."/>
            <person name="Saleh O."/>
            <person name="Blanc G."/>
            <person name="Decker E.L."/>
            <person name="van Gessel N."/>
            <person name="Grimwood J."/>
            <person name="Hayes R.D."/>
            <person name="Graham S.W."/>
            <person name="Gunter L.E."/>
            <person name="McDaniel S.F."/>
            <person name="Hoernstein S.N.W."/>
            <person name="Larsson A."/>
            <person name="Li F.W."/>
            <person name="Perroud P.F."/>
            <person name="Phillips J."/>
            <person name="Ranjan P."/>
            <person name="Rokshar D.S."/>
            <person name="Rothfels C.J."/>
            <person name="Schneider L."/>
            <person name="Shu S."/>
            <person name="Stevenson D.W."/>
            <person name="Thummler F."/>
            <person name="Tillich M."/>
            <person name="Villarreal Aguilar J.C."/>
            <person name="Widiez T."/>
            <person name="Wong G.K."/>
            <person name="Wymore A."/>
            <person name="Zhang Y."/>
            <person name="Zimmer A.D."/>
            <person name="Quatrano R.S."/>
            <person name="Mayer K.F.X."/>
            <person name="Goodstein D."/>
            <person name="Casacuberta J.M."/>
            <person name="Vandepoele K."/>
            <person name="Reski R."/>
            <person name="Cuming A.C."/>
            <person name="Tuskan G.A."/>
            <person name="Maumus F."/>
            <person name="Salse J."/>
            <person name="Schmutz J."/>
            <person name="Rensing S.A."/>
        </authorList>
    </citation>
    <scope>NUCLEOTIDE SEQUENCE [LARGE SCALE GENOMIC DNA]</scope>
    <source>
        <strain evidence="2 3">cv. Gransden 2004</strain>
    </source>
</reference>